<reference evidence="6 7" key="1">
    <citation type="submission" date="2024-02" db="EMBL/GenBank/DDBJ databases">
        <title>De novo assembly and annotation of 12 fungi associated with fruit tree decline syndrome in Ontario, Canada.</title>
        <authorList>
            <person name="Sulman M."/>
            <person name="Ellouze W."/>
            <person name="Ilyukhin E."/>
        </authorList>
    </citation>
    <scope>NUCLEOTIDE SEQUENCE [LARGE SCALE GENOMIC DNA]</scope>
    <source>
        <strain evidence="6 7">FDS-637</strain>
    </source>
</reference>
<gene>
    <name evidence="6" type="ORF">SLS55_006912</name>
</gene>
<dbReference type="RefSeq" id="XP_066630778.1">
    <property type="nucleotide sequence ID" value="XM_066778341.1"/>
</dbReference>
<dbReference type="PANTHER" id="PTHR35897">
    <property type="entry name" value="METHYLTRANSFERASE AUSD"/>
    <property type="match status" value="1"/>
</dbReference>
<comment type="caution">
    <text evidence="6">The sequence shown here is derived from an EMBL/GenBank/DDBJ whole genome shotgun (WGS) entry which is preliminary data.</text>
</comment>
<evidence type="ECO:0000313" key="7">
    <source>
        <dbReference type="Proteomes" id="UP001430584"/>
    </source>
</evidence>
<evidence type="ECO:0000313" key="6">
    <source>
        <dbReference type="EMBL" id="KAL0257749.1"/>
    </source>
</evidence>
<evidence type="ECO:0008006" key="8">
    <source>
        <dbReference type="Google" id="ProtNLM"/>
    </source>
</evidence>
<sequence length="309" mass="33999">MAENNEQQPLPPTVISTSKDSPWYFNDIDTLTPESRDLLENYSGISPEKVEAHVREVFPYPCIGAFRFLDLAMYKEPYYPEVLSRVKNGDKLLDLGCCFGQELRKLVSNHKTQHDPASSHLISPAQAHDGAPPSSLYGSDLRPAFLTLGHALFLDEAKLPTTPHFIAADILADPFSASPLHRQLGGTVSVVHASAFFHLFSREDQLRAAEAVVALLKPEPGVAVVGAQIGTPTPGVAESWTKGKKSPRFSHNVESWAALWDEVGTRTGTGWEVVEARLTKVEKAVSPELLKLVGEGGVHWLSFWVRRVE</sequence>
<accession>A0ABR3CB49</accession>
<dbReference type="PANTHER" id="PTHR35897:SF1">
    <property type="entry name" value="METHYLTRANSFERASE AUSD"/>
    <property type="match status" value="1"/>
</dbReference>
<dbReference type="InterPro" id="IPR051654">
    <property type="entry name" value="Meroterpenoid_MTases"/>
</dbReference>
<dbReference type="GeneID" id="92010997"/>
<evidence type="ECO:0000256" key="5">
    <source>
        <dbReference type="SAM" id="MobiDB-lite"/>
    </source>
</evidence>
<proteinExistence type="inferred from homology"/>
<keyword evidence="3" id="KW-0949">S-adenosyl-L-methionine</keyword>
<comment type="similarity">
    <text evidence="4">Belongs to the class I-like SAM-binding methyltransferase superfamily.</text>
</comment>
<dbReference type="InterPro" id="IPR029063">
    <property type="entry name" value="SAM-dependent_MTases_sf"/>
</dbReference>
<evidence type="ECO:0000256" key="2">
    <source>
        <dbReference type="ARBA" id="ARBA00022679"/>
    </source>
</evidence>
<dbReference type="SUPFAM" id="SSF53335">
    <property type="entry name" value="S-adenosyl-L-methionine-dependent methyltransferases"/>
    <property type="match status" value="1"/>
</dbReference>
<evidence type="ECO:0000256" key="4">
    <source>
        <dbReference type="ARBA" id="ARBA00038314"/>
    </source>
</evidence>
<keyword evidence="7" id="KW-1185">Reference proteome</keyword>
<evidence type="ECO:0000256" key="1">
    <source>
        <dbReference type="ARBA" id="ARBA00005179"/>
    </source>
</evidence>
<feature type="region of interest" description="Disordered" evidence="5">
    <location>
        <begin position="114"/>
        <end position="133"/>
    </location>
</feature>
<dbReference type="EMBL" id="JAJVCZ030000007">
    <property type="protein sequence ID" value="KAL0257749.1"/>
    <property type="molecule type" value="Genomic_DNA"/>
</dbReference>
<evidence type="ECO:0000256" key="3">
    <source>
        <dbReference type="ARBA" id="ARBA00022691"/>
    </source>
</evidence>
<dbReference type="Proteomes" id="UP001430584">
    <property type="component" value="Unassembled WGS sequence"/>
</dbReference>
<name>A0ABR3CB49_9PEZI</name>
<organism evidence="6 7">
    <name type="scientific">Diplodia seriata</name>
    <dbReference type="NCBI Taxonomy" id="420778"/>
    <lineage>
        <taxon>Eukaryota</taxon>
        <taxon>Fungi</taxon>
        <taxon>Dikarya</taxon>
        <taxon>Ascomycota</taxon>
        <taxon>Pezizomycotina</taxon>
        <taxon>Dothideomycetes</taxon>
        <taxon>Dothideomycetes incertae sedis</taxon>
        <taxon>Botryosphaeriales</taxon>
        <taxon>Botryosphaeriaceae</taxon>
        <taxon>Diplodia</taxon>
    </lineage>
</organism>
<protein>
    <recommendedName>
        <fullName evidence="8">Methyltransferase domain-containing protein</fullName>
    </recommendedName>
</protein>
<comment type="pathway">
    <text evidence="1">Secondary metabolite biosynthesis.</text>
</comment>
<dbReference type="Gene3D" id="3.40.50.150">
    <property type="entry name" value="Vaccinia Virus protein VP39"/>
    <property type="match status" value="1"/>
</dbReference>
<keyword evidence="2" id="KW-0808">Transferase</keyword>